<organism evidence="1 2">
    <name type="scientific">Halomonas colorata</name>
    <dbReference type="NCBI Taxonomy" id="2742615"/>
    <lineage>
        <taxon>Bacteria</taxon>
        <taxon>Pseudomonadati</taxon>
        <taxon>Pseudomonadota</taxon>
        <taxon>Gammaproteobacteria</taxon>
        <taxon>Oceanospirillales</taxon>
        <taxon>Halomonadaceae</taxon>
        <taxon>Halomonas</taxon>
    </lineage>
</organism>
<reference evidence="1 2" key="1">
    <citation type="submission" date="2020-07" db="EMBL/GenBank/DDBJ databases">
        <title>Halophilic bacteria isolated from french cheeses.</title>
        <authorList>
            <person name="Kothe C.I."/>
            <person name="Farah-Kraiem B."/>
            <person name="Renault P."/>
            <person name="Dridi B."/>
        </authorList>
    </citation>
    <scope>NUCLEOTIDE SEQUENCE [LARGE SCALE GENOMIC DNA]</scope>
    <source>
        <strain evidence="1 2">FME20</strain>
    </source>
</reference>
<sequence length="148" mass="16450">METQARQRHLLAFLDRYGVDSPALQYATSLLLDAPKHIPAVSDSPSIESVALFGLDDDEWEDAVRAARLQRKLDQLSSQFPLTLLSDSVVDADSGRIQLWGRQVLRPSVLEDQLGMSIATSDWQIVMDALQLLPSSWSMVLEISRGTV</sequence>
<comment type="caution">
    <text evidence="1">The sequence shown here is derived from an EMBL/GenBank/DDBJ whole genome shotgun (WGS) entry which is preliminary data.</text>
</comment>
<name>A0ABR9G3J7_9GAMM</name>
<evidence type="ECO:0000313" key="2">
    <source>
        <dbReference type="Proteomes" id="UP001645038"/>
    </source>
</evidence>
<dbReference type="EMBL" id="RRZB01000094">
    <property type="protein sequence ID" value="MBE0465449.1"/>
    <property type="molecule type" value="Genomic_DNA"/>
</dbReference>
<protein>
    <submittedName>
        <fullName evidence="1">Uncharacterized protein</fullName>
    </submittedName>
</protein>
<keyword evidence="2" id="KW-1185">Reference proteome</keyword>
<dbReference type="RefSeq" id="WP_192539866.1">
    <property type="nucleotide sequence ID" value="NZ_RRZB01000094.1"/>
</dbReference>
<dbReference type="Proteomes" id="UP001645038">
    <property type="component" value="Unassembled WGS sequence"/>
</dbReference>
<accession>A0ABR9G3J7</accession>
<proteinExistence type="predicted"/>
<gene>
    <name evidence="1" type="ORF">EI547_18700</name>
</gene>
<evidence type="ECO:0000313" key="1">
    <source>
        <dbReference type="EMBL" id="MBE0465449.1"/>
    </source>
</evidence>